<proteinExistence type="predicted"/>
<evidence type="ECO:0008006" key="2">
    <source>
        <dbReference type="Google" id="ProtNLM"/>
    </source>
</evidence>
<sequence length="151" mass="17194">TEPLDEYERKGTDSLTLAFLDPFGFSGFPLATVRRILSTPHCEVLVTFMAGHIRRFLDDLRADVLTALFGSEEWRQGVELSGEPRVRFLLNLYEKQLTAVAGARFVRSFEMRGADGEVVYYMVFATTHPEGLKQMKEAMYAVDRRGRLPVQ</sequence>
<dbReference type="InterPro" id="IPR031009">
    <property type="entry name" value="Tcm_partner"/>
</dbReference>
<comment type="caution">
    <text evidence="1">The sequence shown here is derived from an EMBL/GenBank/DDBJ whole genome shotgun (WGS) entry which is preliminary data.</text>
</comment>
<dbReference type="AlphaFoldDB" id="T1BL08"/>
<evidence type="ECO:0000313" key="1">
    <source>
        <dbReference type="EMBL" id="EQD53979.1"/>
    </source>
</evidence>
<accession>T1BL08</accession>
<reference evidence="1" key="1">
    <citation type="submission" date="2013-08" db="EMBL/GenBank/DDBJ databases">
        <authorList>
            <person name="Mendez C."/>
            <person name="Richter M."/>
            <person name="Ferrer M."/>
            <person name="Sanchez J."/>
        </authorList>
    </citation>
    <scope>NUCLEOTIDE SEQUENCE</scope>
</reference>
<dbReference type="NCBIfam" id="TIGR04474">
    <property type="entry name" value="tcm_partner"/>
    <property type="match status" value="1"/>
</dbReference>
<gene>
    <name evidence="1" type="ORF">B1B_09910</name>
</gene>
<dbReference type="EMBL" id="AUZY01006558">
    <property type="protein sequence ID" value="EQD53979.1"/>
    <property type="molecule type" value="Genomic_DNA"/>
</dbReference>
<name>T1BL08_9ZZZZ</name>
<reference evidence="1" key="2">
    <citation type="journal article" date="2014" name="ISME J.">
        <title>Microbial stratification in low pH oxic and suboxic macroscopic growths along an acid mine drainage.</title>
        <authorList>
            <person name="Mendez-Garcia C."/>
            <person name="Mesa V."/>
            <person name="Sprenger R.R."/>
            <person name="Richter M."/>
            <person name="Diez M.S."/>
            <person name="Solano J."/>
            <person name="Bargiela R."/>
            <person name="Golyshina O.V."/>
            <person name="Manteca A."/>
            <person name="Ramos J.L."/>
            <person name="Gallego J.R."/>
            <person name="Llorente I."/>
            <person name="Martins Dos Santos V.A."/>
            <person name="Jensen O.N."/>
            <person name="Pelaez A.I."/>
            <person name="Sanchez J."/>
            <person name="Ferrer M."/>
        </authorList>
    </citation>
    <scope>NUCLEOTIDE SEQUENCE</scope>
</reference>
<feature type="non-terminal residue" evidence="1">
    <location>
        <position position="1"/>
    </location>
</feature>
<protein>
    <recommendedName>
        <fullName evidence="2">Three-Cys-motif partner protein TcmP</fullName>
    </recommendedName>
</protein>
<organism evidence="1">
    <name type="scientific">mine drainage metagenome</name>
    <dbReference type="NCBI Taxonomy" id="410659"/>
    <lineage>
        <taxon>unclassified sequences</taxon>
        <taxon>metagenomes</taxon>
        <taxon>ecological metagenomes</taxon>
    </lineage>
</organism>